<dbReference type="InterPro" id="IPR012677">
    <property type="entry name" value="Nucleotide-bd_a/b_plait_sf"/>
</dbReference>
<dbReference type="InterPro" id="IPR005120">
    <property type="entry name" value="UPF3_dom"/>
</dbReference>
<dbReference type="Proteomes" id="UP000219813">
    <property type="component" value="Chromosome 12"/>
</dbReference>
<dbReference type="OMA" id="HGKFFYD"/>
<feature type="domain" description="UPF3" evidence="6">
    <location>
        <begin position="130"/>
        <end position="260"/>
    </location>
</feature>
<evidence type="ECO:0000256" key="4">
    <source>
        <dbReference type="ARBA" id="ARBA00023242"/>
    </source>
</evidence>
<dbReference type="InterPro" id="IPR035979">
    <property type="entry name" value="RBD_domain_sf"/>
</dbReference>
<dbReference type="KEGG" id="pmal:PMUG01_12036800"/>
<reference evidence="9" key="1">
    <citation type="submission" date="2016-05" db="EMBL/GenBank/DDBJ databases">
        <authorList>
            <person name="Naeem Raeece"/>
        </authorList>
    </citation>
    <scope>NUCLEOTIDE SEQUENCE [LARGE SCALE GENOMIC DNA]</scope>
</reference>
<dbReference type="Gene3D" id="3.30.70.330">
    <property type="match status" value="1"/>
</dbReference>
<comment type="subcellular location">
    <subcellularLocation>
        <location evidence="1">Nucleus</location>
    </subcellularLocation>
</comment>
<dbReference type="PANTHER" id="PTHR13112">
    <property type="entry name" value="UPF3 REGULATOR OF NONSENSE TRANSCRIPTS-LIKE PROTEIN"/>
    <property type="match status" value="1"/>
</dbReference>
<dbReference type="GeneID" id="39870357"/>
<gene>
    <name evidence="8" type="primary">UPF3B</name>
    <name evidence="7" type="ORF">PMALA_021500</name>
    <name evidence="8" type="ORF">PMUG01_12036800</name>
</gene>
<dbReference type="EMBL" id="LT594633">
    <property type="protein sequence ID" value="SCO93771.1"/>
    <property type="molecule type" value="Genomic_DNA"/>
</dbReference>
<evidence type="ECO:0000313" key="8">
    <source>
        <dbReference type="EMBL" id="SCO93771.1"/>
    </source>
</evidence>
<evidence type="ECO:0000256" key="1">
    <source>
        <dbReference type="ARBA" id="ARBA00004123"/>
    </source>
</evidence>
<reference evidence="8 10" key="3">
    <citation type="submission" date="2016-06" db="EMBL/GenBank/DDBJ databases">
        <authorList>
            <consortium name="Pathogen Informatics"/>
        </authorList>
    </citation>
    <scope>NUCLEOTIDE SEQUENCE [LARGE SCALE GENOMIC DNA]</scope>
</reference>
<dbReference type="GO" id="GO:0000184">
    <property type="term" value="P:nuclear-transcribed mRNA catabolic process, nonsense-mediated decay"/>
    <property type="evidence" value="ECO:0007669"/>
    <property type="project" value="UniProtKB-KW"/>
</dbReference>
<dbReference type="RefSeq" id="XP_028863049.1">
    <property type="nucleotide sequence ID" value="XM_029006573.1"/>
</dbReference>
<dbReference type="VEuPathDB" id="PlasmoDB:PmUG01_12036800"/>
<dbReference type="GO" id="GO:0005730">
    <property type="term" value="C:nucleolus"/>
    <property type="evidence" value="ECO:0007669"/>
    <property type="project" value="TreeGrafter"/>
</dbReference>
<evidence type="ECO:0000256" key="2">
    <source>
        <dbReference type="ARBA" id="ARBA00005991"/>
    </source>
</evidence>
<accession>A0A1A8WA48</accession>
<evidence type="ECO:0000313" key="7">
    <source>
        <dbReference type="EMBL" id="SBS88088.1"/>
    </source>
</evidence>
<evidence type="ECO:0000259" key="6">
    <source>
        <dbReference type="Pfam" id="PF03467"/>
    </source>
</evidence>
<feature type="compositionally biased region" description="Basic and acidic residues" evidence="5">
    <location>
        <begin position="24"/>
        <end position="41"/>
    </location>
</feature>
<dbReference type="Proteomes" id="UP000078597">
    <property type="component" value="Unassembled WGS sequence"/>
</dbReference>
<dbReference type="GO" id="GO:0005737">
    <property type="term" value="C:cytoplasm"/>
    <property type="evidence" value="ECO:0007669"/>
    <property type="project" value="TreeGrafter"/>
</dbReference>
<evidence type="ECO:0000256" key="5">
    <source>
        <dbReference type="SAM" id="MobiDB-lite"/>
    </source>
</evidence>
<evidence type="ECO:0000313" key="9">
    <source>
        <dbReference type="Proteomes" id="UP000078597"/>
    </source>
</evidence>
<name>A0A1A8WA48_PLAMA</name>
<dbReference type="CDD" id="cd12455">
    <property type="entry name" value="RRM_like_Smg4_UPF3"/>
    <property type="match status" value="1"/>
</dbReference>
<keyword evidence="3" id="KW-0866">Nonsense-mediated mRNA decay</keyword>
<dbReference type="AlphaFoldDB" id="A0A1A8WA48"/>
<reference evidence="7" key="2">
    <citation type="submission" date="2016-05" db="EMBL/GenBank/DDBJ databases">
        <authorList>
            <person name="Lavstsen T."/>
            <person name="Jespersen J.S."/>
        </authorList>
    </citation>
    <scope>NUCLEOTIDE SEQUENCE [LARGE SCALE GENOMIC DNA]</scope>
</reference>
<evidence type="ECO:0000256" key="3">
    <source>
        <dbReference type="ARBA" id="ARBA00023161"/>
    </source>
</evidence>
<dbReference type="PANTHER" id="PTHR13112:SF0">
    <property type="entry name" value="FI21285P1"/>
    <property type="match status" value="1"/>
</dbReference>
<dbReference type="Pfam" id="PF03467">
    <property type="entry name" value="Smg4_UPF3"/>
    <property type="match status" value="1"/>
</dbReference>
<organism evidence="7 9">
    <name type="scientific">Plasmodium malariae</name>
    <dbReference type="NCBI Taxonomy" id="5858"/>
    <lineage>
        <taxon>Eukaryota</taxon>
        <taxon>Sar</taxon>
        <taxon>Alveolata</taxon>
        <taxon>Apicomplexa</taxon>
        <taxon>Aconoidasida</taxon>
        <taxon>Haemosporida</taxon>
        <taxon>Plasmodiidae</taxon>
        <taxon>Plasmodium</taxon>
        <taxon>Plasmodium (Plasmodium)</taxon>
    </lineage>
</organism>
<sequence length="295" mass="35095">MHSRIRPYKVLQKEKASENNNSNNEKDTNKDIKEYKAHQDDNKKRINEKIKKNIQLGNYEHIKRFINRENERSERRMINQTNYNSDISYYDVHSKQQSKRNEEYKSATILEKEKNTLISLIKKEQRCVKKKKIIIRHLPPTLSESLFFDSFPNNMKDELDYYYYVNGSIGKHSGDDITYSCMYLSFKDDLKTEEFIKTQHGKYFYDLNGVKYKAVVSYAPNQTLIYKNKSDDINNTLESDAYFLKCCEEMNNSTQPLKKDIDYYDLINVEKENGAILSPVVVALRNKFRDRNKMK</sequence>
<dbReference type="OrthoDB" id="18087at2759"/>
<dbReference type="SUPFAM" id="SSF54928">
    <property type="entry name" value="RNA-binding domain, RBD"/>
    <property type="match status" value="1"/>
</dbReference>
<evidence type="ECO:0000313" key="10">
    <source>
        <dbReference type="Proteomes" id="UP000219813"/>
    </source>
</evidence>
<dbReference type="EMBL" id="FLQW01001154">
    <property type="protein sequence ID" value="SBS88088.1"/>
    <property type="molecule type" value="Genomic_DNA"/>
</dbReference>
<feature type="region of interest" description="Disordered" evidence="5">
    <location>
        <begin position="1"/>
        <end position="41"/>
    </location>
</feature>
<keyword evidence="10" id="KW-1185">Reference proteome</keyword>
<dbReference type="GO" id="GO:0003729">
    <property type="term" value="F:mRNA binding"/>
    <property type="evidence" value="ECO:0007669"/>
    <property type="project" value="TreeGrafter"/>
</dbReference>
<comment type="similarity">
    <text evidence="2">Belongs to the RENT3 family.</text>
</comment>
<dbReference type="GO" id="GO:0045727">
    <property type="term" value="P:positive regulation of translation"/>
    <property type="evidence" value="ECO:0007669"/>
    <property type="project" value="TreeGrafter"/>
</dbReference>
<keyword evidence="4" id="KW-0539">Nucleus</keyword>
<protein>
    <submittedName>
        <fullName evidence="8">Regulator of nonsense transcripts 3B, putative</fullName>
    </submittedName>
    <submittedName>
        <fullName evidence="7">mRNA decay protein</fullName>
    </submittedName>
</protein>
<proteinExistence type="inferred from homology"/>
<dbReference type="InterPro" id="IPR039722">
    <property type="entry name" value="Upf3"/>
</dbReference>